<name>A0A0L8HNE1_OCTBM</name>
<accession>A0A0L8HNE1</accession>
<protein>
    <submittedName>
        <fullName evidence="1">Uncharacterized protein</fullName>
    </submittedName>
</protein>
<organism evidence="1">
    <name type="scientific">Octopus bimaculoides</name>
    <name type="common">California two-spotted octopus</name>
    <dbReference type="NCBI Taxonomy" id="37653"/>
    <lineage>
        <taxon>Eukaryota</taxon>
        <taxon>Metazoa</taxon>
        <taxon>Spiralia</taxon>
        <taxon>Lophotrochozoa</taxon>
        <taxon>Mollusca</taxon>
        <taxon>Cephalopoda</taxon>
        <taxon>Coleoidea</taxon>
        <taxon>Octopodiformes</taxon>
        <taxon>Octopoda</taxon>
        <taxon>Incirrata</taxon>
        <taxon>Octopodidae</taxon>
        <taxon>Octopus</taxon>
    </lineage>
</organism>
<evidence type="ECO:0000313" key="1">
    <source>
        <dbReference type="EMBL" id="KOF90699.1"/>
    </source>
</evidence>
<dbReference type="EMBL" id="KQ417704">
    <property type="protein sequence ID" value="KOF90699.1"/>
    <property type="molecule type" value="Genomic_DNA"/>
</dbReference>
<proteinExistence type="predicted"/>
<sequence length="58" mass="7168">MKSCLYSTVCCFVMYHYFLRNQRQETLQFLRVKLIFLVKWFSQSINLNLSESFHSYYI</sequence>
<dbReference type="AlphaFoldDB" id="A0A0L8HNE1"/>
<gene>
    <name evidence="1" type="ORF">OCBIM_22010709mg</name>
</gene>
<reference evidence="1" key="1">
    <citation type="submission" date="2015-07" db="EMBL/GenBank/DDBJ databases">
        <title>MeaNS - Measles Nucleotide Surveillance Program.</title>
        <authorList>
            <person name="Tran T."/>
            <person name="Druce J."/>
        </authorList>
    </citation>
    <scope>NUCLEOTIDE SEQUENCE</scope>
    <source>
        <strain evidence="1">UCB-OBI-ISO-001</strain>
        <tissue evidence="1">Gonad</tissue>
    </source>
</reference>